<feature type="compositionally biased region" description="Basic and acidic residues" evidence="3">
    <location>
        <begin position="31"/>
        <end position="53"/>
    </location>
</feature>
<dbReference type="InterPro" id="IPR021858">
    <property type="entry name" value="Fun_TF"/>
</dbReference>
<dbReference type="Pfam" id="PF11951">
    <property type="entry name" value="Fungal_trans_2"/>
    <property type="match status" value="1"/>
</dbReference>
<evidence type="ECO:0000313" key="4">
    <source>
        <dbReference type="EMBL" id="EER32276.1"/>
    </source>
</evidence>
<gene>
    <name evidence="4" type="ORF">CTRG_03946</name>
</gene>
<dbReference type="HOGENOM" id="CLU_028543_0_0_1"/>
<protein>
    <submittedName>
        <fullName evidence="4">Uncharacterized protein</fullName>
    </submittedName>
</protein>
<feature type="compositionally biased region" description="Acidic residues" evidence="3">
    <location>
        <begin position="128"/>
        <end position="137"/>
    </location>
</feature>
<dbReference type="GeneID" id="8295794"/>
<sequence length="562" mass="63878">MRLSFEIVSGSSTPDTQSTKSSPNTGIKRGVSKDGNSESKRLRKEHASHENKFVFENVKQSESSSFPHEAPTPSSTSNNNNNNNNAWFEDLETLFTSTVDFRNIPNHNNAQSSVTNLINLESHYEEFVDPSPEDQDQWETKKKSLSTESTPMTTIATTNTQLQEVTQDPLPALSHEEENILLKHFFKKLLPLLDGHPSSPWPDLALKYCDFNVARSCFISLACMHMYECREGGAEFYETGIRHINSTMGHLISYINETISKMKLDYDSHKMTKEEVSKTHSSSFVILVLINVGILFSVLEKGKSGLARYFFQVFGTICQDNGFYEEVLMSNDKKRSLCVALSWYDTVAAIVSPDCRLPCSMPEWYGTANESISTAKIMGCPGEVFIAMSEVCLIRHEKHQGNLDSSSYIQRYTDIKDKLIHYRDYVPFASESGEESYVNRMKCACCWALAVLVTLNRVMDFPDYKEMNCKIVNEFISTYGTMNSKSPLVTQMVWPVYAIACECRTEEEKTALLIYMETLYETAQMGTLYSMKEVVLNVWERGLTSEEYLTEWLDDGIDYLPV</sequence>
<evidence type="ECO:0000256" key="1">
    <source>
        <dbReference type="ARBA" id="ARBA00004123"/>
    </source>
</evidence>
<keyword evidence="5" id="KW-1185">Reference proteome</keyword>
<dbReference type="AlphaFoldDB" id="C5MCJ5"/>
<accession>C5MCJ5</accession>
<comment type="subcellular location">
    <subcellularLocation>
        <location evidence="1">Nucleus</location>
    </subcellularLocation>
</comment>
<feature type="region of interest" description="Disordered" evidence="3">
    <location>
        <begin position="1"/>
        <end position="85"/>
    </location>
</feature>
<dbReference type="PANTHER" id="PTHR37534:SF46">
    <property type="entry name" value="ZN(II)2CYS6 TRANSCRIPTION FACTOR (EUROFUNG)"/>
    <property type="match status" value="1"/>
</dbReference>
<reference evidence="4 5" key="1">
    <citation type="journal article" date="2009" name="Nature">
        <title>Evolution of pathogenicity and sexual reproduction in eight Candida genomes.</title>
        <authorList>
            <person name="Butler G."/>
            <person name="Rasmussen M.D."/>
            <person name="Lin M.F."/>
            <person name="Santos M.A."/>
            <person name="Sakthikumar S."/>
            <person name="Munro C.A."/>
            <person name="Rheinbay E."/>
            <person name="Grabherr M."/>
            <person name="Forche A."/>
            <person name="Reedy J.L."/>
            <person name="Agrafioti I."/>
            <person name="Arnaud M.B."/>
            <person name="Bates S."/>
            <person name="Brown A.J."/>
            <person name="Brunke S."/>
            <person name="Costanzo M.C."/>
            <person name="Fitzpatrick D.A."/>
            <person name="de Groot P.W."/>
            <person name="Harris D."/>
            <person name="Hoyer L.L."/>
            <person name="Hube B."/>
            <person name="Klis F.M."/>
            <person name="Kodira C."/>
            <person name="Lennard N."/>
            <person name="Logue M.E."/>
            <person name="Martin R."/>
            <person name="Neiman A.M."/>
            <person name="Nikolaou E."/>
            <person name="Quail M.A."/>
            <person name="Quinn J."/>
            <person name="Santos M.C."/>
            <person name="Schmitzberger F.F."/>
            <person name="Sherlock G."/>
            <person name="Shah P."/>
            <person name="Silverstein K.A."/>
            <person name="Skrzypek M.S."/>
            <person name="Soll D."/>
            <person name="Staggs R."/>
            <person name="Stansfield I."/>
            <person name="Stumpf M.P."/>
            <person name="Sudbery P.E."/>
            <person name="Srikantha T."/>
            <person name="Zeng Q."/>
            <person name="Berman J."/>
            <person name="Berriman M."/>
            <person name="Heitman J."/>
            <person name="Gow N.A."/>
            <person name="Lorenz M.C."/>
            <person name="Birren B.W."/>
            <person name="Kellis M."/>
            <person name="Cuomo C.A."/>
        </authorList>
    </citation>
    <scope>NUCLEOTIDE SEQUENCE [LARGE SCALE GENOMIC DNA]</scope>
    <source>
        <strain evidence="5">ATCC MYA-3404 / T1</strain>
    </source>
</reference>
<dbReference type="GO" id="GO:0005634">
    <property type="term" value="C:nucleus"/>
    <property type="evidence" value="ECO:0007669"/>
    <property type="project" value="UniProtKB-SubCell"/>
</dbReference>
<feature type="compositionally biased region" description="Polar residues" evidence="3">
    <location>
        <begin position="9"/>
        <end position="25"/>
    </location>
</feature>
<dbReference type="RefSeq" id="XP_002549650.1">
    <property type="nucleotide sequence ID" value="XM_002549604.1"/>
</dbReference>
<evidence type="ECO:0000256" key="2">
    <source>
        <dbReference type="ARBA" id="ARBA00023242"/>
    </source>
</evidence>
<dbReference type="OrthoDB" id="3598904at2759"/>
<name>C5MCJ5_CANTT</name>
<dbReference type="PANTHER" id="PTHR37534">
    <property type="entry name" value="TRANSCRIPTIONAL ACTIVATOR PROTEIN UGA3"/>
    <property type="match status" value="1"/>
</dbReference>
<dbReference type="KEGG" id="ctp:CTRG_03946"/>
<organism evidence="4 5">
    <name type="scientific">Candida tropicalis (strain ATCC MYA-3404 / T1)</name>
    <name type="common">Yeast</name>
    <dbReference type="NCBI Taxonomy" id="294747"/>
    <lineage>
        <taxon>Eukaryota</taxon>
        <taxon>Fungi</taxon>
        <taxon>Dikarya</taxon>
        <taxon>Ascomycota</taxon>
        <taxon>Saccharomycotina</taxon>
        <taxon>Pichiomycetes</taxon>
        <taxon>Debaryomycetaceae</taxon>
        <taxon>Candida/Lodderomyces clade</taxon>
        <taxon>Candida</taxon>
    </lineage>
</organism>
<dbReference type="eggNOG" id="ENOG502QSHU">
    <property type="taxonomic scope" value="Eukaryota"/>
</dbReference>
<proteinExistence type="predicted"/>
<evidence type="ECO:0000313" key="5">
    <source>
        <dbReference type="Proteomes" id="UP000002037"/>
    </source>
</evidence>
<dbReference type="Proteomes" id="UP000002037">
    <property type="component" value="Unassembled WGS sequence"/>
</dbReference>
<dbReference type="VEuPathDB" id="FungiDB:CTRG_03946"/>
<keyword evidence="2" id="KW-0539">Nucleus</keyword>
<feature type="region of interest" description="Disordered" evidence="3">
    <location>
        <begin position="128"/>
        <end position="149"/>
    </location>
</feature>
<feature type="compositionally biased region" description="Polar residues" evidence="3">
    <location>
        <begin position="58"/>
        <end position="77"/>
    </location>
</feature>
<dbReference type="EMBL" id="GG692399">
    <property type="protein sequence ID" value="EER32276.1"/>
    <property type="molecule type" value="Genomic_DNA"/>
</dbReference>
<evidence type="ECO:0000256" key="3">
    <source>
        <dbReference type="SAM" id="MobiDB-lite"/>
    </source>
</evidence>